<dbReference type="PATRIC" id="fig|1618778.3.peg.360"/>
<dbReference type="GO" id="GO:0006310">
    <property type="term" value="P:DNA recombination"/>
    <property type="evidence" value="ECO:0007669"/>
    <property type="project" value="UniProtKB-KW"/>
</dbReference>
<keyword evidence="3 5" id="KW-0238">DNA-binding</keyword>
<accession>A0A0G1EN35</accession>
<dbReference type="InterPro" id="IPR010998">
    <property type="entry name" value="Integrase_recombinase_N"/>
</dbReference>
<evidence type="ECO:0000313" key="9">
    <source>
        <dbReference type="Proteomes" id="UP000033907"/>
    </source>
</evidence>
<dbReference type="Pfam" id="PF02899">
    <property type="entry name" value="Phage_int_SAM_1"/>
    <property type="match status" value="1"/>
</dbReference>
<protein>
    <submittedName>
        <fullName evidence="8">Tyrosine recombinase XerD</fullName>
    </submittedName>
</protein>
<gene>
    <name evidence="8" type="ORF">UV91_C0005G0019</name>
</gene>
<feature type="domain" description="Core-binding (CB)" evidence="7">
    <location>
        <begin position="24"/>
        <end position="117"/>
    </location>
</feature>
<feature type="domain" description="Tyr recombinase" evidence="6">
    <location>
        <begin position="137"/>
        <end position="342"/>
    </location>
</feature>
<evidence type="ECO:0000313" key="8">
    <source>
        <dbReference type="EMBL" id="KKT11471.1"/>
    </source>
</evidence>
<dbReference type="InterPro" id="IPR044068">
    <property type="entry name" value="CB"/>
</dbReference>
<dbReference type="PROSITE" id="PS51898">
    <property type="entry name" value="TYR_RECOMBINASE"/>
    <property type="match status" value="1"/>
</dbReference>
<dbReference type="InterPro" id="IPR050090">
    <property type="entry name" value="Tyrosine_recombinase_XerCD"/>
</dbReference>
<dbReference type="EMBL" id="LCGH01000005">
    <property type="protein sequence ID" value="KKT11471.1"/>
    <property type="molecule type" value="Genomic_DNA"/>
</dbReference>
<dbReference type="InterPro" id="IPR011010">
    <property type="entry name" value="DNA_brk_join_enz"/>
</dbReference>
<dbReference type="Gene3D" id="1.10.150.130">
    <property type="match status" value="1"/>
</dbReference>
<dbReference type="CDD" id="cd00798">
    <property type="entry name" value="INT_XerDC_C"/>
    <property type="match status" value="1"/>
</dbReference>
<dbReference type="PROSITE" id="PS51900">
    <property type="entry name" value="CB"/>
    <property type="match status" value="1"/>
</dbReference>
<dbReference type="InterPro" id="IPR013762">
    <property type="entry name" value="Integrase-like_cat_sf"/>
</dbReference>
<evidence type="ECO:0000256" key="4">
    <source>
        <dbReference type="ARBA" id="ARBA00023172"/>
    </source>
</evidence>
<evidence type="ECO:0000256" key="3">
    <source>
        <dbReference type="ARBA" id="ARBA00023125"/>
    </source>
</evidence>
<dbReference type="InterPro" id="IPR004107">
    <property type="entry name" value="Integrase_SAM-like_N"/>
</dbReference>
<reference evidence="8 9" key="1">
    <citation type="journal article" date="2015" name="Nature">
        <title>rRNA introns, odd ribosomes, and small enigmatic genomes across a large radiation of phyla.</title>
        <authorList>
            <person name="Brown C.T."/>
            <person name="Hug L.A."/>
            <person name="Thomas B.C."/>
            <person name="Sharon I."/>
            <person name="Castelle C.J."/>
            <person name="Singh A."/>
            <person name="Wilkins M.J."/>
            <person name="Williams K.H."/>
            <person name="Banfield J.F."/>
        </authorList>
    </citation>
    <scope>NUCLEOTIDE SEQUENCE [LARGE SCALE GENOMIC DNA]</scope>
</reference>
<keyword evidence="4" id="KW-0233">DNA recombination</keyword>
<dbReference type="PANTHER" id="PTHR30349:SF41">
    <property type="entry name" value="INTEGRASE_RECOMBINASE PROTEIN MJ0367-RELATED"/>
    <property type="match status" value="1"/>
</dbReference>
<comment type="similarity">
    <text evidence="1">Belongs to the 'phage' integrase family.</text>
</comment>
<dbReference type="Gene3D" id="1.10.443.10">
    <property type="entry name" value="Intergrase catalytic core"/>
    <property type="match status" value="1"/>
</dbReference>
<evidence type="ECO:0000256" key="5">
    <source>
        <dbReference type="PROSITE-ProRule" id="PRU01248"/>
    </source>
</evidence>
<dbReference type="Proteomes" id="UP000033907">
    <property type="component" value="Unassembled WGS sequence"/>
</dbReference>
<dbReference type="AlphaFoldDB" id="A0A0G1EN35"/>
<dbReference type="GO" id="GO:0015074">
    <property type="term" value="P:DNA integration"/>
    <property type="evidence" value="ECO:0007669"/>
    <property type="project" value="UniProtKB-KW"/>
</dbReference>
<evidence type="ECO:0000256" key="1">
    <source>
        <dbReference type="ARBA" id="ARBA00008857"/>
    </source>
</evidence>
<evidence type="ECO:0000256" key="2">
    <source>
        <dbReference type="ARBA" id="ARBA00022908"/>
    </source>
</evidence>
<evidence type="ECO:0000259" key="6">
    <source>
        <dbReference type="PROSITE" id="PS51898"/>
    </source>
</evidence>
<dbReference type="Pfam" id="PF00589">
    <property type="entry name" value="Phage_integrase"/>
    <property type="match status" value="1"/>
</dbReference>
<keyword evidence="2" id="KW-0229">DNA integration</keyword>
<comment type="caution">
    <text evidence="8">The sequence shown here is derived from an EMBL/GenBank/DDBJ whole genome shotgun (WGS) entry which is preliminary data.</text>
</comment>
<sequence length="350" mass="39879">MGQAPKYLATRQRTGRRGKIISMASLKQLKTQFLEYIEIEKGRAIRTVENYDHYLTVFIEQTKISDPKDITDVKVRDFRIWLNRQTTGNNRATGDTIKKKTQNYYLIALRSFLKFLAKRNIASLPADHIELAKVGERQIDVISQEELKRLLDAPNKEKNPEKKFRDKAILEMLFSTGLRVSELCSLKNDLDLRLDEFSIRGKGGKVRVVFLSGEAKKAVKDYLALRKDMSEALFVEVGQDSSQKSDLGATKKQQKSLSPTLGNGFKKALTRRSIERIVKRYATIAGISKKVTPHVIRHVFATDLLSNGADIRSVQAMLGHANIGTTQIYTHVTDKHLRDIHKKFHNKKIT</sequence>
<proteinExistence type="inferred from homology"/>
<dbReference type="InterPro" id="IPR002104">
    <property type="entry name" value="Integrase_catalytic"/>
</dbReference>
<dbReference type="SUPFAM" id="SSF56349">
    <property type="entry name" value="DNA breaking-rejoining enzymes"/>
    <property type="match status" value="1"/>
</dbReference>
<organism evidence="8 9">
    <name type="scientific">Candidatus Nomurabacteria bacterium GW2011_GWF2_43_24</name>
    <dbReference type="NCBI Taxonomy" id="1618778"/>
    <lineage>
        <taxon>Bacteria</taxon>
        <taxon>Candidatus Nomuraibacteriota</taxon>
    </lineage>
</organism>
<name>A0A0G1EN35_9BACT</name>
<dbReference type="PANTHER" id="PTHR30349">
    <property type="entry name" value="PHAGE INTEGRASE-RELATED"/>
    <property type="match status" value="1"/>
</dbReference>
<dbReference type="GO" id="GO:0003677">
    <property type="term" value="F:DNA binding"/>
    <property type="evidence" value="ECO:0007669"/>
    <property type="project" value="UniProtKB-UniRule"/>
</dbReference>
<evidence type="ECO:0000259" key="7">
    <source>
        <dbReference type="PROSITE" id="PS51900"/>
    </source>
</evidence>